<proteinExistence type="predicted"/>
<dbReference type="Proteomes" id="UP000198935">
    <property type="component" value="Unassembled WGS sequence"/>
</dbReference>
<dbReference type="OrthoDB" id="1681403at2"/>
<evidence type="ECO:0000256" key="1">
    <source>
        <dbReference type="SAM" id="Phobius"/>
    </source>
</evidence>
<name>A0A1H3STZ1_9BACI</name>
<dbReference type="EMBL" id="FNPI01000012">
    <property type="protein sequence ID" value="SDZ41414.1"/>
    <property type="molecule type" value="Genomic_DNA"/>
</dbReference>
<gene>
    <name evidence="2" type="ORF">SAMN05421736_11234</name>
</gene>
<accession>A0A1H3STZ1</accession>
<protein>
    <submittedName>
        <fullName evidence="2">Uncharacterized protein</fullName>
    </submittedName>
</protein>
<dbReference type="STRING" id="1503961.SAMN05421736_11234"/>
<keyword evidence="1" id="KW-1133">Transmembrane helix</keyword>
<feature type="transmembrane region" description="Helical" evidence="1">
    <location>
        <begin position="94"/>
        <end position="110"/>
    </location>
</feature>
<dbReference type="AlphaFoldDB" id="A0A1H3STZ1"/>
<keyword evidence="3" id="KW-1185">Reference proteome</keyword>
<keyword evidence="1" id="KW-0472">Membrane</keyword>
<keyword evidence="1" id="KW-0812">Transmembrane</keyword>
<evidence type="ECO:0000313" key="3">
    <source>
        <dbReference type="Proteomes" id="UP000198935"/>
    </source>
</evidence>
<reference evidence="3" key="1">
    <citation type="submission" date="2016-10" db="EMBL/GenBank/DDBJ databases">
        <authorList>
            <person name="Varghese N."/>
            <person name="Submissions S."/>
        </authorList>
    </citation>
    <scope>NUCLEOTIDE SEQUENCE [LARGE SCALE GENOMIC DNA]</scope>
    <source>
        <strain evidence="3">SP</strain>
    </source>
</reference>
<sequence>MKDTNRNQKPKRHVAAYMDSFTINYIHPRSPWINAWWSAAFPGLGHLMLCKYLVGYILMFWEVCINHLSGINTAIFYSLTGDIDLAAAALDKKWFLMYIGVYVFAIWDSYTRTAQLNRRYQLASREGYEVIITNISALELNVLLKRHPLSGFIWSLIVPGIGHLYINRLVTASVFIFGFITITYFSNFLPALHYSLELNMEAAKSVLNVQWFLYYPSLYVFAAYDAYVNTVEYNKIYKREQANYFRSEYQDREFDYPI</sequence>
<evidence type="ECO:0000313" key="2">
    <source>
        <dbReference type="EMBL" id="SDZ41414.1"/>
    </source>
</evidence>
<feature type="transmembrane region" description="Helical" evidence="1">
    <location>
        <begin position="172"/>
        <end position="192"/>
    </location>
</feature>
<feature type="transmembrane region" description="Helical" evidence="1">
    <location>
        <begin position="53"/>
        <end position="79"/>
    </location>
</feature>
<organism evidence="2 3">
    <name type="scientific">Evansella caseinilytica</name>
    <dbReference type="NCBI Taxonomy" id="1503961"/>
    <lineage>
        <taxon>Bacteria</taxon>
        <taxon>Bacillati</taxon>
        <taxon>Bacillota</taxon>
        <taxon>Bacilli</taxon>
        <taxon>Bacillales</taxon>
        <taxon>Bacillaceae</taxon>
        <taxon>Evansella</taxon>
    </lineage>
</organism>